<organism evidence="1 2">
    <name type="scientific">Piloderma croceum (strain F 1598)</name>
    <dbReference type="NCBI Taxonomy" id="765440"/>
    <lineage>
        <taxon>Eukaryota</taxon>
        <taxon>Fungi</taxon>
        <taxon>Dikarya</taxon>
        <taxon>Basidiomycota</taxon>
        <taxon>Agaricomycotina</taxon>
        <taxon>Agaricomycetes</taxon>
        <taxon>Agaricomycetidae</taxon>
        <taxon>Atheliales</taxon>
        <taxon>Atheliaceae</taxon>
        <taxon>Piloderma</taxon>
    </lineage>
</organism>
<dbReference type="EMBL" id="KN832978">
    <property type="protein sequence ID" value="KIM88049.1"/>
    <property type="molecule type" value="Genomic_DNA"/>
</dbReference>
<accession>A0A0C3G8H4</accession>
<sequence length="423" mass="47688">MNGRPMENHGLPVYLFHPAFSRFQHTLADRNVVLTAADYAETHKYISVSAELYDSEQLRQKAILNSLNAAIHFDLLGINLDGTTPDGSIVTPTADNHNAIAVFYEFKDEIGMGNSDPAIQGPLSYRKAWVADERSSIRHSCCCPSFILAVAGPWMCILGAVFTETVLVQQLTDYVWTGGNPYDDKGLESVARLFKALFIGLQDLKMFYSNLAAAPAPDIQRMFPFTRSYLDSRSQKVNFRYIRRLSESKAVYVAENASGHELIVKFVQRYNLHAHRLLASHNLAPHLHYSNLDDAEMNIMGGLGVVIMDFIRGSQAYELYPNMRLPDAVYDRVKQAVDILHAQSIVFGDLRLPNIMITGQQTPMLVDFDWCGTHATDRYPPRLNDSRSITWHPDVARNGVMFKEHDVFMLKVMQPDHSMDLSG</sequence>
<reference evidence="1 2" key="1">
    <citation type="submission" date="2014-04" db="EMBL/GenBank/DDBJ databases">
        <authorList>
            <consortium name="DOE Joint Genome Institute"/>
            <person name="Kuo A."/>
            <person name="Tarkka M."/>
            <person name="Buscot F."/>
            <person name="Kohler A."/>
            <person name="Nagy L.G."/>
            <person name="Floudas D."/>
            <person name="Copeland A."/>
            <person name="Barry K.W."/>
            <person name="Cichocki N."/>
            <person name="Veneault-Fourrey C."/>
            <person name="LaButti K."/>
            <person name="Lindquist E.A."/>
            <person name="Lipzen A."/>
            <person name="Lundell T."/>
            <person name="Morin E."/>
            <person name="Murat C."/>
            <person name="Sun H."/>
            <person name="Tunlid A."/>
            <person name="Henrissat B."/>
            <person name="Grigoriev I.V."/>
            <person name="Hibbett D.S."/>
            <person name="Martin F."/>
            <person name="Nordberg H.P."/>
            <person name="Cantor M.N."/>
            <person name="Hua S.X."/>
        </authorList>
    </citation>
    <scope>NUCLEOTIDE SEQUENCE [LARGE SCALE GENOMIC DNA]</scope>
    <source>
        <strain evidence="1 2">F 1598</strain>
    </source>
</reference>
<dbReference type="InParanoid" id="A0A0C3G8H4"/>
<dbReference type="Gene3D" id="1.10.510.10">
    <property type="entry name" value="Transferase(Phosphotransferase) domain 1"/>
    <property type="match status" value="1"/>
</dbReference>
<keyword evidence="2" id="KW-1185">Reference proteome</keyword>
<dbReference type="Proteomes" id="UP000054166">
    <property type="component" value="Unassembled WGS sequence"/>
</dbReference>
<evidence type="ECO:0000313" key="1">
    <source>
        <dbReference type="EMBL" id="KIM88049.1"/>
    </source>
</evidence>
<name>A0A0C3G8H4_PILCF</name>
<evidence type="ECO:0000313" key="2">
    <source>
        <dbReference type="Proteomes" id="UP000054166"/>
    </source>
</evidence>
<reference evidence="2" key="2">
    <citation type="submission" date="2015-01" db="EMBL/GenBank/DDBJ databases">
        <title>Evolutionary Origins and Diversification of the Mycorrhizal Mutualists.</title>
        <authorList>
            <consortium name="DOE Joint Genome Institute"/>
            <consortium name="Mycorrhizal Genomics Consortium"/>
            <person name="Kohler A."/>
            <person name="Kuo A."/>
            <person name="Nagy L.G."/>
            <person name="Floudas D."/>
            <person name="Copeland A."/>
            <person name="Barry K.W."/>
            <person name="Cichocki N."/>
            <person name="Veneault-Fourrey C."/>
            <person name="LaButti K."/>
            <person name="Lindquist E.A."/>
            <person name="Lipzen A."/>
            <person name="Lundell T."/>
            <person name="Morin E."/>
            <person name="Murat C."/>
            <person name="Riley R."/>
            <person name="Ohm R."/>
            <person name="Sun H."/>
            <person name="Tunlid A."/>
            <person name="Henrissat B."/>
            <person name="Grigoriev I.V."/>
            <person name="Hibbett D.S."/>
            <person name="Martin F."/>
        </authorList>
    </citation>
    <scope>NUCLEOTIDE SEQUENCE [LARGE SCALE GENOMIC DNA]</scope>
    <source>
        <strain evidence="2">F 1598</strain>
    </source>
</reference>
<proteinExistence type="predicted"/>
<dbReference type="AlphaFoldDB" id="A0A0C3G8H4"/>
<dbReference type="OrthoDB" id="2990683at2759"/>
<dbReference type="STRING" id="765440.A0A0C3G8H4"/>
<gene>
    <name evidence="1" type="ORF">PILCRDRAFT_62900</name>
</gene>
<protein>
    <recommendedName>
        <fullName evidence="3">Protein kinase domain-containing protein</fullName>
    </recommendedName>
</protein>
<dbReference type="HOGENOM" id="CLU_013871_2_2_1"/>
<dbReference type="SUPFAM" id="SSF56112">
    <property type="entry name" value="Protein kinase-like (PK-like)"/>
    <property type="match status" value="1"/>
</dbReference>
<dbReference type="InterPro" id="IPR011009">
    <property type="entry name" value="Kinase-like_dom_sf"/>
</dbReference>
<evidence type="ECO:0008006" key="3">
    <source>
        <dbReference type="Google" id="ProtNLM"/>
    </source>
</evidence>